<organism evidence="2 3">
    <name type="scientific">Sphingomonas koreensis</name>
    <dbReference type="NCBI Taxonomy" id="93064"/>
    <lineage>
        <taxon>Bacteria</taxon>
        <taxon>Pseudomonadati</taxon>
        <taxon>Pseudomonadota</taxon>
        <taxon>Alphaproteobacteria</taxon>
        <taxon>Sphingomonadales</taxon>
        <taxon>Sphingomonadaceae</taxon>
        <taxon>Sphingomonas</taxon>
    </lineage>
</organism>
<protein>
    <submittedName>
        <fullName evidence="2">Uncharacterized protein</fullName>
    </submittedName>
</protein>
<proteinExistence type="predicted"/>
<gene>
    <name evidence="2" type="ORF">CA257_17005</name>
</gene>
<evidence type="ECO:0000313" key="2">
    <source>
        <dbReference type="EMBL" id="RSV00506.1"/>
    </source>
</evidence>
<name>A0AAJ4S2P6_9SPHN</name>
<feature type="region of interest" description="Disordered" evidence="1">
    <location>
        <begin position="1"/>
        <end position="56"/>
    </location>
</feature>
<comment type="caution">
    <text evidence="2">The sequence shown here is derived from an EMBL/GenBank/DDBJ whole genome shotgun (WGS) entry which is preliminary data.</text>
</comment>
<reference evidence="2 3" key="1">
    <citation type="submission" date="2018-07" db="EMBL/GenBank/DDBJ databases">
        <title>Genomic and Epidemiologic Investigation of an Indolent Hospital Outbreak.</title>
        <authorList>
            <person name="Johnson R.C."/>
            <person name="Deming C."/>
            <person name="Conlan S."/>
            <person name="Zellmer C.J."/>
            <person name="Michelin A.V."/>
            <person name="Lee-Lin S."/>
            <person name="Thomas P.J."/>
            <person name="Park M."/>
            <person name="Weingarten R.A."/>
            <person name="Less J."/>
            <person name="Dekker J.P."/>
            <person name="Frank K.M."/>
            <person name="Musser K.A."/>
            <person name="Mcquiston J.R."/>
            <person name="Henderson D.K."/>
            <person name="Lau A.F."/>
            <person name="Palmore T.N."/>
            <person name="Segre J.A."/>
        </authorList>
    </citation>
    <scope>NUCLEOTIDE SEQUENCE [LARGE SCALE GENOMIC DNA]</scope>
    <source>
        <strain evidence="2 3">SK-NIH.Env10_0317</strain>
    </source>
</reference>
<evidence type="ECO:0000256" key="1">
    <source>
        <dbReference type="SAM" id="MobiDB-lite"/>
    </source>
</evidence>
<dbReference type="EMBL" id="QQWO01000016">
    <property type="protein sequence ID" value="RSV00506.1"/>
    <property type="molecule type" value="Genomic_DNA"/>
</dbReference>
<accession>A0AAJ4S2P6</accession>
<evidence type="ECO:0000313" key="3">
    <source>
        <dbReference type="Proteomes" id="UP000286681"/>
    </source>
</evidence>
<dbReference type="Proteomes" id="UP000286681">
    <property type="component" value="Unassembled WGS sequence"/>
</dbReference>
<dbReference type="AlphaFoldDB" id="A0AAJ4S2P6"/>
<sequence>MLAACKAAPETNQATPAASAPVEAEVSGVTRTDVAASPTPVPAPQAAIRTEPGPQGSQVALNKVAVTGDVMTVQLSYTGGTGSQYLKVDDISVIDDASARQLGVLKDASGKPLAAPLSSGSRDNLSFALGRSPQIVWLKFPAPPATSKTVSINLPGVVPFDGVLVTR</sequence>